<dbReference type="EMBL" id="JAWZYT010002779">
    <property type="protein sequence ID" value="KAK4302123.1"/>
    <property type="molecule type" value="Genomic_DNA"/>
</dbReference>
<dbReference type="AlphaFoldDB" id="A0AAE1P619"/>
<proteinExistence type="predicted"/>
<reference evidence="2" key="1">
    <citation type="submission" date="2023-11" db="EMBL/GenBank/DDBJ databases">
        <title>Genome assemblies of two species of porcelain crab, Petrolisthes cinctipes and Petrolisthes manimaculis (Anomura: Porcellanidae).</title>
        <authorList>
            <person name="Angst P."/>
        </authorList>
    </citation>
    <scope>NUCLEOTIDE SEQUENCE</scope>
    <source>
        <strain evidence="2">PB745_02</strain>
        <tissue evidence="2">Gill</tissue>
    </source>
</reference>
<keyword evidence="3" id="KW-1185">Reference proteome</keyword>
<name>A0AAE1P619_9EUCA</name>
<accession>A0AAE1P619</accession>
<evidence type="ECO:0000313" key="3">
    <source>
        <dbReference type="Proteomes" id="UP001292094"/>
    </source>
</evidence>
<gene>
    <name evidence="2" type="ORF">Pmani_025773</name>
</gene>
<feature type="compositionally biased region" description="Acidic residues" evidence="1">
    <location>
        <begin position="1"/>
        <end position="13"/>
    </location>
</feature>
<comment type="caution">
    <text evidence="2">The sequence shown here is derived from an EMBL/GenBank/DDBJ whole genome shotgun (WGS) entry which is preliminary data.</text>
</comment>
<protein>
    <submittedName>
        <fullName evidence="2">Uncharacterized protein</fullName>
    </submittedName>
</protein>
<dbReference type="Proteomes" id="UP001292094">
    <property type="component" value="Unassembled WGS sequence"/>
</dbReference>
<sequence length="189" mass="21273">MEERDVEDGDWEMVDERRELEEGGGGNSMVGGEMGVLEREARELEDGDGRRMAVEGWEMLEREARELEDGDGRRMAVEGWEMLELRLELEGGGANFGVGGLLVEARRGWEGGGAKVVVEEEKVEGGQLVDERRGFVAAGGRFKVKVGEFKLLVEKESRMGGEMENWEEGEAREAKQVVEEEWCMEEEEE</sequence>
<feature type="compositionally biased region" description="Gly residues" evidence="1">
    <location>
        <begin position="23"/>
        <end position="34"/>
    </location>
</feature>
<evidence type="ECO:0000313" key="2">
    <source>
        <dbReference type="EMBL" id="KAK4302123.1"/>
    </source>
</evidence>
<evidence type="ECO:0000256" key="1">
    <source>
        <dbReference type="SAM" id="MobiDB-lite"/>
    </source>
</evidence>
<feature type="region of interest" description="Disordered" evidence="1">
    <location>
        <begin position="1"/>
        <end position="34"/>
    </location>
</feature>
<organism evidence="2 3">
    <name type="scientific">Petrolisthes manimaculis</name>
    <dbReference type="NCBI Taxonomy" id="1843537"/>
    <lineage>
        <taxon>Eukaryota</taxon>
        <taxon>Metazoa</taxon>
        <taxon>Ecdysozoa</taxon>
        <taxon>Arthropoda</taxon>
        <taxon>Crustacea</taxon>
        <taxon>Multicrustacea</taxon>
        <taxon>Malacostraca</taxon>
        <taxon>Eumalacostraca</taxon>
        <taxon>Eucarida</taxon>
        <taxon>Decapoda</taxon>
        <taxon>Pleocyemata</taxon>
        <taxon>Anomura</taxon>
        <taxon>Galatheoidea</taxon>
        <taxon>Porcellanidae</taxon>
        <taxon>Petrolisthes</taxon>
    </lineage>
</organism>